<accession>A0A0S8JVP6</accession>
<gene>
    <name evidence="2" type="ORF">AMJ74_04440</name>
</gene>
<evidence type="ECO:0000313" key="3">
    <source>
        <dbReference type="Proteomes" id="UP000050975"/>
    </source>
</evidence>
<organism evidence="2 3">
    <name type="scientific">candidate division WOR_3 bacterium SM1_77</name>
    <dbReference type="NCBI Taxonomy" id="1703778"/>
    <lineage>
        <taxon>Bacteria</taxon>
        <taxon>Bacteria division WOR-3</taxon>
    </lineage>
</organism>
<dbReference type="Proteomes" id="UP000050975">
    <property type="component" value="Unassembled WGS sequence"/>
</dbReference>
<feature type="transmembrane region" description="Helical" evidence="1">
    <location>
        <begin position="90"/>
        <end position="118"/>
    </location>
</feature>
<keyword evidence="1" id="KW-1133">Transmembrane helix</keyword>
<evidence type="ECO:0000256" key="1">
    <source>
        <dbReference type="SAM" id="Phobius"/>
    </source>
</evidence>
<proteinExistence type="predicted"/>
<keyword evidence="1" id="KW-0812">Transmembrane</keyword>
<sequence>MYCPHCGAPFPAREKWRGRGFEWKSKQTFYGFPLVHIAFGRDAQNRIRVAKGVIAIGQFGIGLITFAQFGVGILFGFGQFILGLTGLAQFAITGLFGVGQFALGYIVIGQFALGYYALAQVGFAKYIWSGGMKDPEALEFFRHMLQSVKDFLHL</sequence>
<feature type="transmembrane region" description="Helical" evidence="1">
    <location>
        <begin position="53"/>
        <end position="78"/>
    </location>
</feature>
<evidence type="ECO:0000313" key="2">
    <source>
        <dbReference type="EMBL" id="KPL13878.1"/>
    </source>
</evidence>
<dbReference type="AlphaFoldDB" id="A0A0S8JVP6"/>
<protein>
    <submittedName>
        <fullName evidence="2">Uncharacterized protein</fullName>
    </submittedName>
</protein>
<keyword evidence="1" id="KW-0472">Membrane</keyword>
<comment type="caution">
    <text evidence="2">The sequence shown here is derived from an EMBL/GenBank/DDBJ whole genome shotgun (WGS) entry which is preliminary data.</text>
</comment>
<dbReference type="EMBL" id="LJVE01000079">
    <property type="protein sequence ID" value="KPL13878.1"/>
    <property type="molecule type" value="Genomic_DNA"/>
</dbReference>
<reference evidence="2 3" key="1">
    <citation type="journal article" date="2015" name="Microbiome">
        <title>Genomic resolution of linkages in carbon, nitrogen, and sulfur cycling among widespread estuary sediment bacteria.</title>
        <authorList>
            <person name="Baker B.J."/>
            <person name="Lazar C.S."/>
            <person name="Teske A.P."/>
            <person name="Dick G.J."/>
        </authorList>
    </citation>
    <scope>NUCLEOTIDE SEQUENCE [LARGE SCALE GENOMIC DNA]</scope>
    <source>
        <strain evidence="2">SM1_77</strain>
    </source>
</reference>
<name>A0A0S8JVP6_UNCW3</name>